<reference evidence="1" key="1">
    <citation type="submission" date="2019-03" db="EMBL/GenBank/DDBJ databases">
        <title>Lake Tanganyika Metagenome-Assembled Genomes (MAGs).</title>
        <authorList>
            <person name="Tran P."/>
        </authorList>
    </citation>
    <scope>NUCLEOTIDE SEQUENCE</scope>
    <source>
        <strain evidence="1">M_DeepCast_400m_m2_100</strain>
    </source>
</reference>
<protein>
    <submittedName>
        <fullName evidence="1">Uncharacterized protein</fullName>
    </submittedName>
</protein>
<evidence type="ECO:0000313" key="1">
    <source>
        <dbReference type="EMBL" id="MBM3318217.1"/>
    </source>
</evidence>
<organism evidence="1 2">
    <name type="scientific">Eiseniibacteriota bacterium</name>
    <dbReference type="NCBI Taxonomy" id="2212470"/>
    <lineage>
        <taxon>Bacteria</taxon>
        <taxon>Candidatus Eiseniibacteriota</taxon>
    </lineage>
</organism>
<proteinExistence type="predicted"/>
<gene>
    <name evidence="1" type="ORF">FJY75_10255</name>
</gene>
<comment type="caution">
    <text evidence="1">The sequence shown here is derived from an EMBL/GenBank/DDBJ whole genome shotgun (WGS) entry which is preliminary data.</text>
</comment>
<accession>A0A937XC31</accession>
<dbReference type="AlphaFoldDB" id="A0A937XC31"/>
<evidence type="ECO:0000313" key="2">
    <source>
        <dbReference type="Proteomes" id="UP000748308"/>
    </source>
</evidence>
<dbReference type="EMBL" id="VGIY01000293">
    <property type="protein sequence ID" value="MBM3318217.1"/>
    <property type="molecule type" value="Genomic_DNA"/>
</dbReference>
<sequence>MTIWIVALALLGALGGALALASFAPALRRRPARASAPAGQPLFFQRHEPPPRPALQFVARLPKRAPVARHPEKG</sequence>
<dbReference type="Proteomes" id="UP000748308">
    <property type="component" value="Unassembled WGS sequence"/>
</dbReference>
<name>A0A937XC31_UNCEI</name>